<dbReference type="SMART" id="SM00388">
    <property type="entry name" value="HisKA"/>
    <property type="match status" value="1"/>
</dbReference>
<dbReference type="Pfam" id="PF02518">
    <property type="entry name" value="HATPase_c"/>
    <property type="match status" value="1"/>
</dbReference>
<dbReference type="PROSITE" id="PS50109">
    <property type="entry name" value="HIS_KIN"/>
    <property type="match status" value="1"/>
</dbReference>
<keyword evidence="7 13" id="KW-0812">Transmembrane</keyword>
<feature type="region of interest" description="Disordered" evidence="12">
    <location>
        <begin position="86"/>
        <end position="107"/>
    </location>
</feature>
<name>A0ABW1NH85_9ACTN</name>
<dbReference type="CDD" id="cd06225">
    <property type="entry name" value="HAMP"/>
    <property type="match status" value="1"/>
</dbReference>
<comment type="caution">
    <text evidence="16">The sequence shown here is derived from an EMBL/GenBank/DDBJ whole genome shotgun (WGS) entry which is preliminary data.</text>
</comment>
<dbReference type="EMBL" id="JBHSRF010000020">
    <property type="protein sequence ID" value="MFC6082729.1"/>
    <property type="molecule type" value="Genomic_DNA"/>
</dbReference>
<gene>
    <name evidence="16" type="ORF">ACFP1K_16285</name>
</gene>
<dbReference type="Gene3D" id="6.10.340.10">
    <property type="match status" value="1"/>
</dbReference>
<dbReference type="SUPFAM" id="SSF47384">
    <property type="entry name" value="Homodimeric domain of signal transducing histidine kinase"/>
    <property type="match status" value="1"/>
</dbReference>
<dbReference type="Proteomes" id="UP001596137">
    <property type="component" value="Unassembled WGS sequence"/>
</dbReference>
<comment type="catalytic activity">
    <reaction evidence="1">
        <text>ATP + protein L-histidine = ADP + protein N-phospho-L-histidine.</text>
        <dbReference type="EC" id="2.7.13.3"/>
    </reaction>
</comment>
<evidence type="ECO:0000256" key="11">
    <source>
        <dbReference type="ARBA" id="ARBA00023136"/>
    </source>
</evidence>
<dbReference type="InterPro" id="IPR005467">
    <property type="entry name" value="His_kinase_dom"/>
</dbReference>
<keyword evidence="9 13" id="KW-1133">Transmembrane helix</keyword>
<dbReference type="InterPro" id="IPR003661">
    <property type="entry name" value="HisK_dim/P_dom"/>
</dbReference>
<keyword evidence="11 13" id="KW-0472">Membrane</keyword>
<dbReference type="SUPFAM" id="SSF55874">
    <property type="entry name" value="ATPase domain of HSP90 chaperone/DNA topoisomerase II/histidine kinase"/>
    <property type="match status" value="1"/>
</dbReference>
<feature type="domain" description="HAMP" evidence="15">
    <location>
        <begin position="158"/>
        <end position="211"/>
    </location>
</feature>
<dbReference type="InterPro" id="IPR036890">
    <property type="entry name" value="HATPase_C_sf"/>
</dbReference>
<keyword evidence="6" id="KW-0808">Transferase</keyword>
<evidence type="ECO:0000256" key="3">
    <source>
        <dbReference type="ARBA" id="ARBA00004236"/>
    </source>
</evidence>
<dbReference type="SUPFAM" id="SSF158472">
    <property type="entry name" value="HAMP domain-like"/>
    <property type="match status" value="1"/>
</dbReference>
<dbReference type="CDD" id="cd00082">
    <property type="entry name" value="HisKA"/>
    <property type="match status" value="1"/>
</dbReference>
<dbReference type="InterPro" id="IPR036097">
    <property type="entry name" value="HisK_dim/P_sf"/>
</dbReference>
<evidence type="ECO:0000256" key="6">
    <source>
        <dbReference type="ARBA" id="ARBA00022679"/>
    </source>
</evidence>
<dbReference type="PANTHER" id="PTHR45436:SF15">
    <property type="entry name" value="SENSOR HISTIDINE KINASE CUSS"/>
    <property type="match status" value="1"/>
</dbReference>
<dbReference type="InterPro" id="IPR004358">
    <property type="entry name" value="Sig_transdc_His_kin-like_C"/>
</dbReference>
<evidence type="ECO:0000313" key="17">
    <source>
        <dbReference type="Proteomes" id="UP001596137"/>
    </source>
</evidence>
<dbReference type="CDD" id="cd00075">
    <property type="entry name" value="HATPase"/>
    <property type="match status" value="1"/>
</dbReference>
<evidence type="ECO:0000256" key="7">
    <source>
        <dbReference type="ARBA" id="ARBA00022692"/>
    </source>
</evidence>
<dbReference type="Gene3D" id="3.30.565.10">
    <property type="entry name" value="Histidine kinase-like ATPase, C-terminal domain"/>
    <property type="match status" value="1"/>
</dbReference>
<dbReference type="RefSeq" id="WP_380753427.1">
    <property type="nucleotide sequence ID" value="NZ_JBHSRF010000020.1"/>
</dbReference>
<evidence type="ECO:0000256" key="5">
    <source>
        <dbReference type="ARBA" id="ARBA00022553"/>
    </source>
</evidence>
<evidence type="ECO:0000256" key="12">
    <source>
        <dbReference type="SAM" id="MobiDB-lite"/>
    </source>
</evidence>
<feature type="domain" description="Histidine kinase" evidence="14">
    <location>
        <begin position="219"/>
        <end position="433"/>
    </location>
</feature>
<evidence type="ECO:0000256" key="1">
    <source>
        <dbReference type="ARBA" id="ARBA00000085"/>
    </source>
</evidence>
<dbReference type="InterPro" id="IPR050428">
    <property type="entry name" value="TCS_sensor_his_kinase"/>
</dbReference>
<evidence type="ECO:0000256" key="8">
    <source>
        <dbReference type="ARBA" id="ARBA00022777"/>
    </source>
</evidence>
<dbReference type="Gene3D" id="1.10.287.130">
    <property type="match status" value="1"/>
</dbReference>
<dbReference type="SMART" id="SM00304">
    <property type="entry name" value="HAMP"/>
    <property type="match status" value="1"/>
</dbReference>
<accession>A0ABW1NH85</accession>
<evidence type="ECO:0000313" key="16">
    <source>
        <dbReference type="EMBL" id="MFC6082729.1"/>
    </source>
</evidence>
<organism evidence="16 17">
    <name type="scientific">Sphaerisporangium aureirubrum</name>
    <dbReference type="NCBI Taxonomy" id="1544736"/>
    <lineage>
        <taxon>Bacteria</taxon>
        <taxon>Bacillati</taxon>
        <taxon>Actinomycetota</taxon>
        <taxon>Actinomycetes</taxon>
        <taxon>Streptosporangiales</taxon>
        <taxon>Streptosporangiaceae</taxon>
        <taxon>Sphaerisporangium</taxon>
    </lineage>
</organism>
<dbReference type="Pfam" id="PF00512">
    <property type="entry name" value="HisKA"/>
    <property type="match status" value="1"/>
</dbReference>
<reference evidence="17" key="1">
    <citation type="journal article" date="2019" name="Int. J. Syst. Evol. Microbiol.">
        <title>The Global Catalogue of Microorganisms (GCM) 10K type strain sequencing project: providing services to taxonomists for standard genome sequencing and annotation.</title>
        <authorList>
            <consortium name="The Broad Institute Genomics Platform"/>
            <consortium name="The Broad Institute Genome Sequencing Center for Infectious Disease"/>
            <person name="Wu L."/>
            <person name="Ma J."/>
        </authorList>
    </citation>
    <scope>NUCLEOTIDE SEQUENCE [LARGE SCALE GENOMIC DNA]</scope>
    <source>
        <strain evidence="17">JCM 30346</strain>
    </source>
</reference>
<sequence>MTGATAPNAPGDQNRPTGPGATATGVPRRPASGLRMPRRTVRLRLTMLFGGLFLISGAGLLTLNYALVSHATQGAVSYQGANGLSGSIDGLPPGQRPEHPTQGGPQLSASQLDKQIQLLQSRALQQRADNMNALLAQSGIALAVMAVVSVALGWVIAGRVLGRLRTVTSAARDISATDLHRRLALPGPDDELKELGDTFDELLARLESSFQAHRQFIANVSHELRTPLARQRVLSQLAVSDPDATLDSLREAHHRVLVAGSQQERVIEALLTLARSQGGFETREPFDLAALTAQVLTTRSPEAESRGLTLHTHLTPAPTSGDPRLAERLITNLIDNALRHNTPQGTLEIRTTMNGPCPVISVANTGPKLPPAALERLFKPFQRLESERTSREEGLGLGLSIVQAIAEAHHATIEARTQPAGGLFIQVIFPACVSPRMQRLPVHSA</sequence>
<dbReference type="InterPro" id="IPR003594">
    <property type="entry name" value="HATPase_dom"/>
</dbReference>
<proteinExistence type="predicted"/>
<keyword evidence="5" id="KW-0597">Phosphoprotein</keyword>
<dbReference type="SMART" id="SM00387">
    <property type="entry name" value="HATPase_c"/>
    <property type="match status" value="1"/>
</dbReference>
<evidence type="ECO:0000256" key="10">
    <source>
        <dbReference type="ARBA" id="ARBA00023012"/>
    </source>
</evidence>
<comment type="subcellular location">
    <subcellularLocation>
        <location evidence="3">Cell membrane</location>
    </subcellularLocation>
    <subcellularLocation>
        <location evidence="2">Membrane</location>
        <topology evidence="2">Multi-pass membrane protein</topology>
    </subcellularLocation>
</comment>
<keyword evidence="10" id="KW-0902">Two-component regulatory system</keyword>
<evidence type="ECO:0000256" key="9">
    <source>
        <dbReference type="ARBA" id="ARBA00022989"/>
    </source>
</evidence>
<dbReference type="PROSITE" id="PS50885">
    <property type="entry name" value="HAMP"/>
    <property type="match status" value="1"/>
</dbReference>
<protein>
    <recommendedName>
        <fullName evidence="4">histidine kinase</fullName>
        <ecNumber evidence="4">2.7.13.3</ecNumber>
    </recommendedName>
</protein>
<evidence type="ECO:0000256" key="2">
    <source>
        <dbReference type="ARBA" id="ARBA00004141"/>
    </source>
</evidence>
<keyword evidence="8 16" id="KW-0418">Kinase</keyword>
<dbReference type="EC" id="2.7.13.3" evidence="4"/>
<evidence type="ECO:0000259" key="14">
    <source>
        <dbReference type="PROSITE" id="PS50109"/>
    </source>
</evidence>
<feature type="region of interest" description="Disordered" evidence="12">
    <location>
        <begin position="1"/>
        <end position="35"/>
    </location>
</feature>
<evidence type="ECO:0000256" key="4">
    <source>
        <dbReference type="ARBA" id="ARBA00012438"/>
    </source>
</evidence>
<dbReference type="PRINTS" id="PR00344">
    <property type="entry name" value="BCTRLSENSOR"/>
</dbReference>
<dbReference type="PANTHER" id="PTHR45436">
    <property type="entry name" value="SENSOR HISTIDINE KINASE YKOH"/>
    <property type="match status" value="1"/>
</dbReference>
<keyword evidence="17" id="KW-1185">Reference proteome</keyword>
<evidence type="ECO:0000256" key="13">
    <source>
        <dbReference type="SAM" id="Phobius"/>
    </source>
</evidence>
<feature type="transmembrane region" description="Helical" evidence="13">
    <location>
        <begin position="45"/>
        <end position="67"/>
    </location>
</feature>
<evidence type="ECO:0000259" key="15">
    <source>
        <dbReference type="PROSITE" id="PS50885"/>
    </source>
</evidence>
<dbReference type="Pfam" id="PF00672">
    <property type="entry name" value="HAMP"/>
    <property type="match status" value="1"/>
</dbReference>
<dbReference type="InterPro" id="IPR003660">
    <property type="entry name" value="HAMP_dom"/>
</dbReference>
<dbReference type="GO" id="GO:0016301">
    <property type="term" value="F:kinase activity"/>
    <property type="evidence" value="ECO:0007669"/>
    <property type="project" value="UniProtKB-KW"/>
</dbReference>
<feature type="transmembrane region" description="Helical" evidence="13">
    <location>
        <begin position="134"/>
        <end position="157"/>
    </location>
</feature>